<comment type="caution">
    <text evidence="3">The sequence shown here is derived from an EMBL/GenBank/DDBJ whole genome shotgun (WGS) entry which is preliminary data.</text>
</comment>
<name>A0ABQ7JF87_9APIC</name>
<accession>A0ABQ7JF87</accession>
<evidence type="ECO:0000256" key="1">
    <source>
        <dbReference type="PROSITE-ProRule" id="PRU00087"/>
    </source>
</evidence>
<dbReference type="SUPFAM" id="SSF81296">
    <property type="entry name" value="E set domains"/>
    <property type="match status" value="2"/>
</dbReference>
<evidence type="ECO:0000313" key="3">
    <source>
        <dbReference type="EMBL" id="KAF8822681.1"/>
    </source>
</evidence>
<feature type="non-terminal residue" evidence="3">
    <location>
        <position position="215"/>
    </location>
</feature>
<dbReference type="Proteomes" id="UP000823046">
    <property type="component" value="Unassembled WGS sequence"/>
</dbReference>
<dbReference type="EMBL" id="JADAQX010000032">
    <property type="protein sequence ID" value="KAF8822681.1"/>
    <property type="molecule type" value="Genomic_DNA"/>
</dbReference>
<dbReference type="PROSITE" id="PS50194">
    <property type="entry name" value="FILAMIN_REPEAT"/>
    <property type="match status" value="1"/>
</dbReference>
<reference evidence="3 4" key="1">
    <citation type="journal article" date="2020" name="bioRxiv">
        <title>Metabolic contributions of an alphaproteobacterial endosymbiont in the apicomplexan Cardiosporidium cionae.</title>
        <authorList>
            <person name="Hunter E.S."/>
            <person name="Paight C.J."/>
            <person name="Lane C.E."/>
        </authorList>
    </citation>
    <scope>NUCLEOTIDE SEQUENCE [LARGE SCALE GENOMIC DNA]</scope>
    <source>
        <strain evidence="3">ESH_2018</strain>
    </source>
</reference>
<dbReference type="InterPro" id="IPR014756">
    <property type="entry name" value="Ig_E-set"/>
</dbReference>
<dbReference type="Gene3D" id="2.60.40.10">
    <property type="entry name" value="Immunoglobulins"/>
    <property type="match status" value="2"/>
</dbReference>
<feature type="repeat" description="Filamin" evidence="1">
    <location>
        <begin position="32"/>
        <end position="94"/>
    </location>
</feature>
<evidence type="ECO:0000313" key="4">
    <source>
        <dbReference type="Proteomes" id="UP000823046"/>
    </source>
</evidence>
<gene>
    <name evidence="3" type="ORF">IE077_003150</name>
</gene>
<dbReference type="SMART" id="SM00557">
    <property type="entry name" value="IG_FLMN"/>
    <property type="match status" value="1"/>
</dbReference>
<keyword evidence="4" id="KW-1185">Reference proteome</keyword>
<feature type="non-terminal residue" evidence="3">
    <location>
        <position position="1"/>
    </location>
</feature>
<dbReference type="InterPro" id="IPR001298">
    <property type="entry name" value="Filamin/ABP280_rpt"/>
</dbReference>
<protein>
    <submittedName>
        <fullName evidence="3">Filamin/ABP280 repeat-containing protein</fullName>
    </submittedName>
</protein>
<evidence type="ECO:0000256" key="2">
    <source>
        <dbReference type="SAM" id="MobiDB-lite"/>
    </source>
</evidence>
<dbReference type="Pfam" id="PF00630">
    <property type="entry name" value="Filamin"/>
    <property type="match status" value="1"/>
</dbReference>
<dbReference type="InterPro" id="IPR013783">
    <property type="entry name" value="Ig-like_fold"/>
</dbReference>
<proteinExistence type="predicted"/>
<feature type="region of interest" description="Disordered" evidence="2">
    <location>
        <begin position="195"/>
        <end position="215"/>
    </location>
</feature>
<dbReference type="InterPro" id="IPR017868">
    <property type="entry name" value="Filamin/ABP280_repeat-like"/>
</dbReference>
<sequence>QTITDHDISNYENTPGEYKTITCSDHLASKCKVGKPESEVESDGQILKMEGTVEDYQDGNYTAMYSATKAGKYILSILYNNNRHIANSPYTVFLEPRSADAEHCTIEAAASNSTQLIQIETKELIIQSRDKFDNLITRGGQKFVVKGLGGAKILQLTDKKDGRHILTYAVFPEQLNSFCEIQAFLDGKHIKGSPRKLTVPQNHKKNPLAERDSFK</sequence>
<organism evidence="3 4">
    <name type="scientific">Cardiosporidium cionae</name>
    <dbReference type="NCBI Taxonomy" id="476202"/>
    <lineage>
        <taxon>Eukaryota</taxon>
        <taxon>Sar</taxon>
        <taxon>Alveolata</taxon>
        <taxon>Apicomplexa</taxon>
        <taxon>Aconoidasida</taxon>
        <taxon>Nephromycida</taxon>
        <taxon>Cardiosporidium</taxon>
    </lineage>
</organism>